<evidence type="ECO:0000256" key="2">
    <source>
        <dbReference type="ARBA" id="ARBA00007299"/>
    </source>
</evidence>
<organism evidence="10 11">
    <name type="scientific">Steccherinum ochraceum</name>
    <dbReference type="NCBI Taxonomy" id="92696"/>
    <lineage>
        <taxon>Eukaryota</taxon>
        <taxon>Fungi</taxon>
        <taxon>Dikarya</taxon>
        <taxon>Basidiomycota</taxon>
        <taxon>Agaricomycotina</taxon>
        <taxon>Agaricomycetes</taxon>
        <taxon>Polyporales</taxon>
        <taxon>Steccherinaceae</taxon>
        <taxon>Steccherinum</taxon>
    </lineage>
</organism>
<name>A0A4R0R4N6_9APHY</name>
<dbReference type="Proteomes" id="UP000292702">
    <property type="component" value="Unassembled WGS sequence"/>
</dbReference>
<dbReference type="GO" id="GO:0005658">
    <property type="term" value="C:alpha DNA polymerase:primase complex"/>
    <property type="evidence" value="ECO:0007669"/>
    <property type="project" value="TreeGrafter"/>
</dbReference>
<keyword evidence="5 6" id="KW-0539">Nucleus</keyword>
<evidence type="ECO:0000259" key="8">
    <source>
        <dbReference type="Pfam" id="PF04042"/>
    </source>
</evidence>
<comment type="caution">
    <text evidence="10">The sequence shown here is derived from an EMBL/GenBank/DDBJ whole genome shotgun (WGS) entry which is preliminary data.</text>
</comment>
<evidence type="ECO:0000256" key="1">
    <source>
        <dbReference type="ARBA" id="ARBA00004123"/>
    </source>
</evidence>
<sequence>MDSISLQEVRARFGEAVDDDVISECAKFCKMYNITVESLYYTWEALNLGRGSRSVPVIDKQGLSSLQRQLQNKAEQETKKRNAASNALNNSRSGMNMMRGVMRSGGNSDPFFGARIKQEPVADRLVGSSRVGGRAVPAAAKSAVSFSLDGPSSSDRKYRYMYEKVSERSEVLDDRIEDMAQLIKEHYDIAEFGDPSATTEEDVVVVGRITLDGDSSSSGPVKLNEASLTLETSRAMGSGVRVPFKFEANAKIRGGKRGAGGVGLFPGAIVALRGNNGGGGWFTVSEVLSLPTPKYQIKRDEQTASSPFTVCVACGPFTTDSGLEYKPMKALLAKLKEEKPDVVLLVGPFIDASHPHIKHGDIDAPPETMFRSIFVEQLQEYLDSKEGSLAIVVPNVRDILSDHTVFPQAQLNESLSNDPRIKYVPNPSRFRLNGVSFAVSSVDVLFHIRKEEFFKRAPPAEPEGDAADSNVVSDPMANTCRHLLEQRSYYPVFPVPQDLSSEINLDVTHSDYLNLCNEAADGAPDVFVTPSRLKQFTKNVDGTTFVNPSYLTKGTYASLKFDPSSPSSVVHAEVSRLA</sequence>
<evidence type="ECO:0000256" key="3">
    <source>
        <dbReference type="ARBA" id="ARBA00018596"/>
    </source>
</evidence>
<evidence type="ECO:0000256" key="7">
    <source>
        <dbReference type="SAM" id="MobiDB-lite"/>
    </source>
</evidence>
<dbReference type="GO" id="GO:0006270">
    <property type="term" value="P:DNA replication initiation"/>
    <property type="evidence" value="ECO:0007669"/>
    <property type="project" value="TreeGrafter"/>
</dbReference>
<feature type="domain" description="DNA polymerase alpha subunit B OB" evidence="9">
    <location>
        <begin position="169"/>
        <end position="289"/>
    </location>
</feature>
<keyword evidence="10" id="KW-0808">Transferase</keyword>
<dbReference type="InterPro" id="IPR007185">
    <property type="entry name" value="DNA_pol_a/d/e_bsu"/>
</dbReference>
<evidence type="ECO:0000256" key="5">
    <source>
        <dbReference type="ARBA" id="ARBA00023242"/>
    </source>
</evidence>
<dbReference type="InterPro" id="IPR054300">
    <property type="entry name" value="OB_DPOA2"/>
</dbReference>
<keyword evidence="10" id="KW-0239">DNA-directed DNA polymerase</keyword>
<accession>A0A4R0R4N6</accession>
<evidence type="ECO:0000313" key="10">
    <source>
        <dbReference type="EMBL" id="TCD61023.1"/>
    </source>
</evidence>
<dbReference type="Gene3D" id="3.60.21.60">
    <property type="match status" value="2"/>
</dbReference>
<evidence type="ECO:0000256" key="6">
    <source>
        <dbReference type="PIRNR" id="PIRNR018300"/>
    </source>
</evidence>
<keyword evidence="10" id="KW-0548">Nucleotidyltransferase</keyword>
<dbReference type="AlphaFoldDB" id="A0A4R0R4N6"/>
<dbReference type="STRING" id="92696.A0A4R0R4N6"/>
<comment type="subcellular location">
    <subcellularLocation>
        <location evidence="1 6">Nucleus</location>
    </subcellularLocation>
</comment>
<feature type="compositionally biased region" description="Low complexity" evidence="7">
    <location>
        <begin position="83"/>
        <end position="93"/>
    </location>
</feature>
<gene>
    <name evidence="10" type="primary">POL12</name>
    <name evidence="10" type="ORF">EIP91_009146</name>
</gene>
<comment type="similarity">
    <text evidence="2 6">Belongs to the DNA polymerase alpha subunit B family.</text>
</comment>
<dbReference type="EMBL" id="RWJN01000514">
    <property type="protein sequence ID" value="TCD61023.1"/>
    <property type="molecule type" value="Genomic_DNA"/>
</dbReference>
<dbReference type="GO" id="GO:0003677">
    <property type="term" value="F:DNA binding"/>
    <property type="evidence" value="ECO:0007669"/>
    <property type="project" value="InterPro"/>
</dbReference>
<reference evidence="10 11" key="1">
    <citation type="submission" date="2018-11" db="EMBL/GenBank/DDBJ databases">
        <title>Genome assembly of Steccherinum ochraceum LE-BIN_3174, the white-rot fungus of the Steccherinaceae family (The Residual Polyporoid clade, Polyporales, Basidiomycota).</title>
        <authorList>
            <person name="Fedorova T.V."/>
            <person name="Glazunova O.A."/>
            <person name="Landesman E.O."/>
            <person name="Moiseenko K.V."/>
            <person name="Psurtseva N.V."/>
            <person name="Savinova O.S."/>
            <person name="Shakhova N.V."/>
            <person name="Tyazhelova T.V."/>
            <person name="Vasina D.V."/>
        </authorList>
    </citation>
    <scope>NUCLEOTIDE SEQUENCE [LARGE SCALE GENOMIC DNA]</scope>
    <source>
        <strain evidence="10 11">LE-BIN_3174</strain>
    </source>
</reference>
<comment type="function">
    <text evidence="6">Accessory subunit of the DNA polymerase alpha complex (also known as the alpha DNA polymerase-primase complex) which plays an essential role in the initiation of DNA synthesis.</text>
</comment>
<dbReference type="InterPro" id="IPR016722">
    <property type="entry name" value="DNA_pol_alpha_bsu"/>
</dbReference>
<evidence type="ECO:0000256" key="4">
    <source>
        <dbReference type="ARBA" id="ARBA00022705"/>
    </source>
</evidence>
<dbReference type="Pfam" id="PF04042">
    <property type="entry name" value="DNA_pol_E_B"/>
    <property type="match status" value="1"/>
</dbReference>
<dbReference type="PANTHER" id="PTHR23061:SF12">
    <property type="entry name" value="DNA POLYMERASE ALPHA SUBUNIT B"/>
    <property type="match status" value="1"/>
</dbReference>
<dbReference type="OrthoDB" id="336885at2759"/>
<feature type="domain" description="DNA polymerase alpha/delta/epsilon subunit B" evidence="8">
    <location>
        <begin position="310"/>
        <end position="538"/>
    </location>
</feature>
<dbReference type="Pfam" id="PF22062">
    <property type="entry name" value="OB_DPOA2"/>
    <property type="match status" value="1"/>
</dbReference>
<dbReference type="PIRSF" id="PIRSF018300">
    <property type="entry name" value="DNA_pol_alph_2"/>
    <property type="match status" value="1"/>
</dbReference>
<dbReference type="PANTHER" id="PTHR23061">
    <property type="entry name" value="DNA POLYMERASE 2 ALPHA 70 KDA SUBUNIT"/>
    <property type="match status" value="1"/>
</dbReference>
<keyword evidence="4 6" id="KW-0235">DNA replication</keyword>
<protein>
    <recommendedName>
        <fullName evidence="3 6">DNA polymerase alpha subunit B</fullName>
    </recommendedName>
</protein>
<feature type="region of interest" description="Disordered" evidence="7">
    <location>
        <begin position="73"/>
        <end position="95"/>
    </location>
</feature>
<keyword evidence="11" id="KW-1185">Reference proteome</keyword>
<evidence type="ECO:0000259" key="9">
    <source>
        <dbReference type="Pfam" id="PF22062"/>
    </source>
</evidence>
<evidence type="ECO:0000313" key="11">
    <source>
        <dbReference type="Proteomes" id="UP000292702"/>
    </source>
</evidence>
<dbReference type="GO" id="GO:0003887">
    <property type="term" value="F:DNA-directed DNA polymerase activity"/>
    <property type="evidence" value="ECO:0007669"/>
    <property type="project" value="UniProtKB-KW"/>
</dbReference>
<proteinExistence type="inferred from homology"/>